<dbReference type="PANTHER" id="PTHR23132">
    <property type="entry name" value="D-ALANINE--D-ALANINE LIGASE"/>
    <property type="match status" value="1"/>
</dbReference>
<dbReference type="InterPro" id="IPR013815">
    <property type="entry name" value="ATP_grasp_subdomain_1"/>
</dbReference>
<keyword evidence="7" id="KW-1185">Reference proteome</keyword>
<dbReference type="PANTHER" id="PTHR23132:SF23">
    <property type="entry name" value="D-ALANINE--D-ALANINE LIGASE B"/>
    <property type="match status" value="1"/>
</dbReference>
<dbReference type="PATRIC" id="fig|1453497.3.peg.1955"/>
<dbReference type="RefSeq" id="WP_068347342.1">
    <property type="nucleotide sequence ID" value="NZ_JFHK01000007.1"/>
</dbReference>
<dbReference type="Pfam" id="PF07478">
    <property type="entry name" value="Dala_Dala_lig_C"/>
    <property type="match status" value="1"/>
</dbReference>
<dbReference type="GO" id="GO:0046872">
    <property type="term" value="F:metal ion binding"/>
    <property type="evidence" value="ECO:0007669"/>
    <property type="project" value="InterPro"/>
</dbReference>
<keyword evidence="4" id="KW-0067">ATP-binding</keyword>
<keyword evidence="4" id="KW-0547">Nucleotide-binding</keyword>
<keyword evidence="2 6" id="KW-0436">Ligase</keyword>
<organism evidence="6 7">
    <name type="scientific">Kosmotoga arenicorallina S304</name>
    <dbReference type="NCBI Taxonomy" id="1453497"/>
    <lineage>
        <taxon>Bacteria</taxon>
        <taxon>Thermotogati</taxon>
        <taxon>Thermotogota</taxon>
        <taxon>Thermotogae</taxon>
        <taxon>Kosmotogales</taxon>
        <taxon>Kosmotogaceae</taxon>
        <taxon>Kosmotoga</taxon>
    </lineage>
</organism>
<evidence type="ECO:0000256" key="1">
    <source>
        <dbReference type="ARBA" id="ARBA00010871"/>
    </source>
</evidence>
<dbReference type="GO" id="GO:0071555">
    <property type="term" value="P:cell wall organization"/>
    <property type="evidence" value="ECO:0007669"/>
    <property type="project" value="UniProtKB-KW"/>
</dbReference>
<keyword evidence="3" id="KW-0961">Cell wall biogenesis/degradation</keyword>
<dbReference type="InterPro" id="IPR016185">
    <property type="entry name" value="PreATP-grasp_dom_sf"/>
</dbReference>
<evidence type="ECO:0000256" key="3">
    <source>
        <dbReference type="ARBA" id="ARBA00023316"/>
    </source>
</evidence>
<proteinExistence type="inferred from homology"/>
<dbReference type="Gene3D" id="3.30.1490.20">
    <property type="entry name" value="ATP-grasp fold, A domain"/>
    <property type="match status" value="1"/>
</dbReference>
<dbReference type="InterPro" id="IPR011761">
    <property type="entry name" value="ATP-grasp"/>
</dbReference>
<dbReference type="GO" id="GO:0005524">
    <property type="term" value="F:ATP binding"/>
    <property type="evidence" value="ECO:0007669"/>
    <property type="project" value="UniProtKB-UniRule"/>
</dbReference>
<dbReference type="AlphaFoldDB" id="A0A176K135"/>
<feature type="domain" description="ATP-grasp" evidence="5">
    <location>
        <begin position="96"/>
        <end position="303"/>
    </location>
</feature>
<accession>A0A176K135</accession>
<evidence type="ECO:0000313" key="6">
    <source>
        <dbReference type="EMBL" id="OAA30720.1"/>
    </source>
</evidence>
<evidence type="ECO:0000259" key="5">
    <source>
        <dbReference type="PROSITE" id="PS50975"/>
    </source>
</evidence>
<dbReference type="InterPro" id="IPR011095">
    <property type="entry name" value="Dala_Dala_lig_C"/>
</dbReference>
<dbReference type="Gene3D" id="3.30.470.20">
    <property type="entry name" value="ATP-grasp fold, B domain"/>
    <property type="match status" value="1"/>
</dbReference>
<gene>
    <name evidence="6" type="ORF">AT15_09875</name>
</gene>
<dbReference type="EMBL" id="JFHK01000007">
    <property type="protein sequence ID" value="OAA30720.1"/>
    <property type="molecule type" value="Genomic_DNA"/>
</dbReference>
<dbReference type="STRING" id="1453497.AT15_09875"/>
<protein>
    <submittedName>
        <fullName evidence="6">D-alanine--D-alanine ligase</fullName>
    </submittedName>
</protein>
<comment type="caution">
    <text evidence="6">The sequence shown here is derived from an EMBL/GenBank/DDBJ whole genome shotgun (WGS) entry which is preliminary data.</text>
</comment>
<evidence type="ECO:0000313" key="7">
    <source>
        <dbReference type="Proteomes" id="UP000077339"/>
    </source>
</evidence>
<dbReference type="PROSITE" id="PS50975">
    <property type="entry name" value="ATP_GRASP"/>
    <property type="match status" value="1"/>
</dbReference>
<dbReference type="Proteomes" id="UP000077339">
    <property type="component" value="Unassembled WGS sequence"/>
</dbReference>
<comment type="similarity">
    <text evidence="1">Belongs to the D-alanine--D-alanine ligase family.</text>
</comment>
<name>A0A176K135_9BACT</name>
<dbReference type="SUPFAM" id="SSF52440">
    <property type="entry name" value="PreATP-grasp domain"/>
    <property type="match status" value="1"/>
</dbReference>
<dbReference type="SUPFAM" id="SSF56059">
    <property type="entry name" value="Glutathione synthetase ATP-binding domain-like"/>
    <property type="match status" value="1"/>
</dbReference>
<sequence length="316" mass="35752">MKVAVVYDEPLAFEKKDMVFAVCKALSSLYNAKPLPFNEKFLSNVRSFDFVFNLSTGGGKYNKQVHVPAVLDVLGIPFTGSSAGVHAICMDKGLTKLILQKNNIPTPPFTVITNPSEITDPGFYPAFVKPSREGSAEGVSEKSVVKNFIELKERVISLYEAFREPILVEEFIDGREFTVGIVGNGEQAKVLPILEIDFSQLPEGLERFYSHRVKHNYAEKTRYICPARLEAEQVKELENLALRTYKALRMFDYARIDVRMNDNGFHIIEANSLPLLVPVYSDLTKMLEPIGWNYDDLVLNIFKAAKIRQKLLHNLE</sequence>
<dbReference type="GO" id="GO:0008716">
    <property type="term" value="F:D-alanine-D-alanine ligase activity"/>
    <property type="evidence" value="ECO:0007669"/>
    <property type="project" value="InterPro"/>
</dbReference>
<dbReference type="OrthoDB" id="9813261at2"/>
<evidence type="ECO:0000256" key="2">
    <source>
        <dbReference type="ARBA" id="ARBA00022598"/>
    </source>
</evidence>
<reference evidence="6 7" key="1">
    <citation type="submission" date="2014-02" db="EMBL/GenBank/DDBJ databases">
        <title>Kosmotoga genome sequencing.</title>
        <authorList>
            <person name="Pollo S.M."/>
            <person name="Charchuk R."/>
            <person name="Nesbo C.L."/>
        </authorList>
    </citation>
    <scope>NUCLEOTIDE SEQUENCE [LARGE SCALE GENOMIC DNA]</scope>
    <source>
        <strain evidence="6 7">S304</strain>
    </source>
</reference>
<evidence type="ECO:0000256" key="4">
    <source>
        <dbReference type="PROSITE-ProRule" id="PRU00409"/>
    </source>
</evidence>